<dbReference type="EMBL" id="KL363208">
    <property type="protein sequence ID" value="KFD54393.1"/>
    <property type="molecule type" value="Genomic_DNA"/>
</dbReference>
<accession>A0A085MAZ7</accession>
<protein>
    <submittedName>
        <fullName evidence="1">Uncharacterized protein</fullName>
    </submittedName>
</protein>
<name>A0A085MAZ7_9BILA</name>
<evidence type="ECO:0000313" key="2">
    <source>
        <dbReference type="Proteomes" id="UP000030764"/>
    </source>
</evidence>
<dbReference type="AlphaFoldDB" id="A0A085MAZ7"/>
<evidence type="ECO:0000313" key="1">
    <source>
        <dbReference type="EMBL" id="KFD54393.1"/>
    </source>
</evidence>
<gene>
    <name evidence="1" type="ORF">M513_04736</name>
</gene>
<dbReference type="Proteomes" id="UP000030764">
    <property type="component" value="Unassembled WGS sequence"/>
</dbReference>
<reference evidence="1 2" key="1">
    <citation type="journal article" date="2014" name="Nat. Genet.">
        <title>Genome and transcriptome of the porcine whipworm Trichuris suis.</title>
        <authorList>
            <person name="Jex A.R."/>
            <person name="Nejsum P."/>
            <person name="Schwarz E.M."/>
            <person name="Hu L."/>
            <person name="Young N.D."/>
            <person name="Hall R.S."/>
            <person name="Korhonen P.K."/>
            <person name="Liao S."/>
            <person name="Thamsborg S."/>
            <person name="Xia J."/>
            <person name="Xu P."/>
            <person name="Wang S."/>
            <person name="Scheerlinck J.P."/>
            <person name="Hofmann A."/>
            <person name="Sternberg P.W."/>
            <person name="Wang J."/>
            <person name="Gasser R.B."/>
        </authorList>
    </citation>
    <scope>NUCLEOTIDE SEQUENCE [LARGE SCALE GENOMIC DNA]</scope>
    <source>
        <strain evidence="1">DCEP-RM93M</strain>
    </source>
</reference>
<keyword evidence="2" id="KW-1185">Reference proteome</keyword>
<organism evidence="1 2">
    <name type="scientific">Trichuris suis</name>
    <name type="common">pig whipworm</name>
    <dbReference type="NCBI Taxonomy" id="68888"/>
    <lineage>
        <taxon>Eukaryota</taxon>
        <taxon>Metazoa</taxon>
        <taxon>Ecdysozoa</taxon>
        <taxon>Nematoda</taxon>
        <taxon>Enoplea</taxon>
        <taxon>Dorylaimia</taxon>
        <taxon>Trichinellida</taxon>
        <taxon>Trichuridae</taxon>
        <taxon>Trichuris</taxon>
    </lineage>
</organism>
<proteinExistence type="predicted"/>
<dbReference type="SUPFAM" id="SSF141571">
    <property type="entry name" value="Pentapeptide repeat-like"/>
    <property type="match status" value="1"/>
</dbReference>
<sequence length="152" mass="17083">MGNLQKQIPSRTYDDLPQKKNQYTIDIFKSPLTDRTELQCVLCACAVARCGVVCRAVARCGLALCAVACVLWRGVLWRGVLWRGVLWRGVLWRGVVWRGVVWRGVVWHGASFVCTNKQSIKEGEGLICLFFHGKNNLVRLKSGITDCPLGHR</sequence>